<keyword evidence="4" id="KW-1185">Reference proteome</keyword>
<dbReference type="Proteomes" id="UP000234382">
    <property type="component" value="Unassembled WGS sequence"/>
</dbReference>
<keyword evidence="2" id="KW-0732">Signal</keyword>
<evidence type="ECO:0008006" key="5">
    <source>
        <dbReference type="Google" id="ProtNLM"/>
    </source>
</evidence>
<reference evidence="4" key="1">
    <citation type="submission" date="2017-03" db="EMBL/GenBank/DDBJ databases">
        <authorList>
            <person name="Monnet C."/>
        </authorList>
    </citation>
    <scope>NUCLEOTIDE SEQUENCE [LARGE SCALE GENOMIC DNA]</scope>
    <source>
        <strain evidence="4">ATCC 49514</strain>
    </source>
</reference>
<evidence type="ECO:0000256" key="2">
    <source>
        <dbReference type="SAM" id="SignalP"/>
    </source>
</evidence>
<dbReference type="RefSeq" id="WP_101546791.1">
    <property type="nucleotide sequence ID" value="NZ_FXYX01000018.1"/>
</dbReference>
<dbReference type="EMBL" id="FXYX01000018">
    <property type="protein sequence ID" value="SMX91721.1"/>
    <property type="molecule type" value="Genomic_DNA"/>
</dbReference>
<evidence type="ECO:0000313" key="4">
    <source>
        <dbReference type="Proteomes" id="UP000234382"/>
    </source>
</evidence>
<dbReference type="AlphaFoldDB" id="A0A2H1JWA0"/>
<evidence type="ECO:0000313" key="3">
    <source>
        <dbReference type="EMBL" id="SMX91721.1"/>
    </source>
</evidence>
<dbReference type="PROSITE" id="PS51257">
    <property type="entry name" value="PROKAR_LIPOPROTEIN"/>
    <property type="match status" value="1"/>
</dbReference>
<feature type="chain" id="PRO_5038414025" description="PknH-like extracellular domain-containing protein" evidence="2">
    <location>
        <begin position="18"/>
        <end position="230"/>
    </location>
</feature>
<proteinExistence type="predicted"/>
<gene>
    <name evidence="3" type="ORF">BI49514_02432</name>
</gene>
<sequence length="230" mass="23281">MNRILLAIALVAGLSLAGCTGGGGEPDQTADGGSSSAAEAQPEAEKLDEAQLKEIFESTQAEGQSFKEGGATGEMAKALESSKFEPAKCKDITLNLINSKLVQGGTSVAGASNDNVLSAGLSSFDSVDDAQTQLDGTEKVAEECSDVKLTTAGLEMQVKMKASDPDVAGADETAGIVASVETGGQTATEIQYVAARVDNSLVAVTNVADVEEATVTNAADAFVESVKKAG</sequence>
<name>A0A2H1JWA0_9MICO</name>
<protein>
    <recommendedName>
        <fullName evidence="5">PknH-like extracellular domain-containing protein</fullName>
    </recommendedName>
</protein>
<evidence type="ECO:0000256" key="1">
    <source>
        <dbReference type="SAM" id="MobiDB-lite"/>
    </source>
</evidence>
<feature type="region of interest" description="Disordered" evidence="1">
    <location>
        <begin position="23"/>
        <end position="46"/>
    </location>
</feature>
<feature type="signal peptide" evidence="2">
    <location>
        <begin position="1"/>
        <end position="17"/>
    </location>
</feature>
<organism evidence="3 4">
    <name type="scientific">Brevibacterium iodinum ATCC 49514</name>
    <dbReference type="NCBI Taxonomy" id="1255616"/>
    <lineage>
        <taxon>Bacteria</taxon>
        <taxon>Bacillati</taxon>
        <taxon>Actinomycetota</taxon>
        <taxon>Actinomycetes</taxon>
        <taxon>Micrococcales</taxon>
        <taxon>Brevibacteriaceae</taxon>
        <taxon>Brevibacterium</taxon>
    </lineage>
</organism>
<accession>A0A2H1JWA0</accession>